<evidence type="ECO:0000256" key="4">
    <source>
        <dbReference type="ARBA" id="ARBA00013229"/>
    </source>
</evidence>
<evidence type="ECO:0000256" key="9">
    <source>
        <dbReference type="ARBA" id="ARBA00047928"/>
    </source>
</evidence>
<dbReference type="InterPro" id="IPR011050">
    <property type="entry name" value="Pectin_lyase_fold/virulence"/>
</dbReference>
<protein>
    <recommendedName>
        <fullName evidence="4 12">Pectinesterase</fullName>
        <ecNumber evidence="4 12">3.1.1.11</ecNumber>
    </recommendedName>
</protein>
<evidence type="ECO:0000256" key="3">
    <source>
        <dbReference type="ARBA" id="ARBA00007786"/>
    </source>
</evidence>
<dbReference type="NCBIfam" id="TIGR01614">
    <property type="entry name" value="PME_inhib"/>
    <property type="match status" value="1"/>
</dbReference>
<dbReference type="Pfam" id="PF01095">
    <property type="entry name" value="Pectinesterase"/>
    <property type="match status" value="1"/>
</dbReference>
<evidence type="ECO:0000256" key="12">
    <source>
        <dbReference type="RuleBase" id="RU000589"/>
    </source>
</evidence>
<dbReference type="Gene3D" id="1.20.140.40">
    <property type="entry name" value="Invertase/pectin methylesterase inhibitor family protein"/>
    <property type="match status" value="1"/>
</dbReference>
<keyword evidence="6 12" id="KW-0063">Aspartyl esterase</keyword>
<proteinExistence type="inferred from homology"/>
<comment type="pathway">
    <text evidence="1 12">Glycan metabolism; pectin degradation; 2-dehydro-3-deoxy-D-gluconate from pectin: step 1/5.</text>
</comment>
<name>A0ABD3LDJ7_EUCGL</name>
<dbReference type="GO" id="GO:0042545">
    <property type="term" value="P:cell wall modification"/>
    <property type="evidence" value="ECO:0007669"/>
    <property type="project" value="UniProtKB-UniRule"/>
</dbReference>
<comment type="similarity">
    <text evidence="3">In the C-terminal section; belongs to the pectinesterase family.</text>
</comment>
<evidence type="ECO:0000256" key="8">
    <source>
        <dbReference type="ARBA" id="ARBA00023180"/>
    </source>
</evidence>
<keyword evidence="14" id="KW-0472">Membrane</keyword>
<keyword evidence="7" id="KW-1015">Disulfide bond</keyword>
<dbReference type="FunFam" id="1.20.140.40:FF:000001">
    <property type="entry name" value="Pectinesterase"/>
    <property type="match status" value="1"/>
</dbReference>
<evidence type="ECO:0000256" key="2">
    <source>
        <dbReference type="ARBA" id="ARBA00006027"/>
    </source>
</evidence>
<dbReference type="CDD" id="cd15798">
    <property type="entry name" value="PMEI-like_3"/>
    <property type="match status" value="1"/>
</dbReference>
<feature type="region of interest" description="Disordered" evidence="13">
    <location>
        <begin position="42"/>
        <end position="61"/>
    </location>
</feature>
<dbReference type="GO" id="GO:0045490">
    <property type="term" value="P:pectin catabolic process"/>
    <property type="evidence" value="ECO:0007669"/>
    <property type="project" value="UniProtKB-UniRule"/>
</dbReference>
<keyword evidence="12" id="KW-0961">Cell wall biogenesis/degradation</keyword>
<evidence type="ECO:0000256" key="5">
    <source>
        <dbReference type="ARBA" id="ARBA00022801"/>
    </source>
</evidence>
<dbReference type="Pfam" id="PF04043">
    <property type="entry name" value="PMEI"/>
    <property type="match status" value="1"/>
</dbReference>
<comment type="subcellular location">
    <subcellularLocation>
        <location evidence="12">Secreted</location>
        <location evidence="12">Cell wall</location>
    </subcellularLocation>
</comment>
<dbReference type="EMBL" id="JBJKBG010000002">
    <property type="protein sequence ID" value="KAL3749582.1"/>
    <property type="molecule type" value="Genomic_DNA"/>
</dbReference>
<evidence type="ECO:0000256" key="14">
    <source>
        <dbReference type="SAM" id="Phobius"/>
    </source>
</evidence>
<dbReference type="Gene3D" id="2.160.20.10">
    <property type="entry name" value="Single-stranded right-handed beta-helix, Pectin lyase-like"/>
    <property type="match status" value="1"/>
</dbReference>
<dbReference type="InterPro" id="IPR033131">
    <property type="entry name" value="Pectinesterase_Asp_AS"/>
</dbReference>
<evidence type="ECO:0000256" key="1">
    <source>
        <dbReference type="ARBA" id="ARBA00005184"/>
    </source>
</evidence>
<keyword evidence="14" id="KW-1133">Transmembrane helix</keyword>
<dbReference type="InterPro" id="IPR035513">
    <property type="entry name" value="Invertase/methylesterase_inhib"/>
</dbReference>
<keyword evidence="8" id="KW-0325">Glycoprotein</keyword>
<dbReference type="FunFam" id="2.160.20.10:FF:000001">
    <property type="entry name" value="Pectinesterase"/>
    <property type="match status" value="1"/>
</dbReference>
<comment type="caution">
    <text evidence="16">The sequence shown here is derived from an EMBL/GenBank/DDBJ whole genome shotgun (WGS) entry which is preliminary data.</text>
</comment>
<evidence type="ECO:0000256" key="7">
    <source>
        <dbReference type="ARBA" id="ARBA00023157"/>
    </source>
</evidence>
<keyword evidence="14" id="KW-0812">Transmembrane</keyword>
<reference evidence="16 17" key="1">
    <citation type="submission" date="2024-11" db="EMBL/GenBank/DDBJ databases">
        <title>Chromosome-level genome assembly of Eucalyptus globulus Labill. provides insights into its genome evolution.</title>
        <authorList>
            <person name="Li X."/>
        </authorList>
    </citation>
    <scope>NUCLEOTIDE SEQUENCE [LARGE SCALE GENOMIC DNA]</scope>
    <source>
        <strain evidence="16">CL2024</strain>
        <tissue evidence="16">Fresh tender leaves</tissue>
    </source>
</reference>
<dbReference type="AlphaFoldDB" id="A0ABD3LDJ7"/>
<dbReference type="SUPFAM" id="SSF51126">
    <property type="entry name" value="Pectin lyase-like"/>
    <property type="match status" value="1"/>
</dbReference>
<evidence type="ECO:0000256" key="11">
    <source>
        <dbReference type="PROSITE-ProRule" id="PRU10040"/>
    </source>
</evidence>
<gene>
    <name evidence="16" type="ORF">ACJRO7_010680</name>
</gene>
<dbReference type="InterPro" id="IPR006501">
    <property type="entry name" value="Pectinesterase_inhib_dom"/>
</dbReference>
<evidence type="ECO:0000313" key="16">
    <source>
        <dbReference type="EMBL" id="KAL3749582.1"/>
    </source>
</evidence>
<sequence length="579" mass="63190">MSRYELFSSPTGRGKRTAYAVGGVGIVFVVAVVIGVAVSVGSRSSGSSQSSAGTGSGASTSMKSIQSICEPTDYRETCVKSLSAAGGNSTDPKDLIRTGFQVAINQVKAAIENSTVVKDLAKDPRSKQALETCQHLLEYSIDDLQSSFERLGAFDVSNLDKYMADLHVWLSGAITFQESCLDGFENTTGAAAKKMKQILQGSRELTSNGLAMVTEISSLLGSLNIPDVSRRLLTEEQDGIPEFPSWVDEGRRKLLAAAPKDIKPDVVVAQDGSGKYKTIREALNEVPKKNNKTFVIYIKEGVYKEKVLVDKKTTNVMIMGDGPTKTVITGSLNYVDGVQTCNTATFTAIGSYFIAKDIKFENSAGAEKHQAVALRVQSDMSVIYNCHMDAFQDTLYAHAHRQFYRDCTISGTIDFIFGDALAVFQNCQMFVKKPLENQQCIVTASGRSERRSASAIVLQNCTISADPAYYPLRNTNKAYLGRPWKDYSRTIIMQSQIDDLIQPQGWLAWMGNFALNTCFYAEYGNRGAGSATTGRAKWRGIKSMTAQHIVDFTPKAFFKGDDAWITATGVPYSPKLMAV</sequence>
<dbReference type="Proteomes" id="UP001634007">
    <property type="component" value="Unassembled WGS sequence"/>
</dbReference>
<keyword evidence="17" id="KW-1185">Reference proteome</keyword>
<feature type="transmembrane region" description="Helical" evidence="14">
    <location>
        <begin position="20"/>
        <end position="41"/>
    </location>
</feature>
<evidence type="ECO:0000259" key="15">
    <source>
        <dbReference type="SMART" id="SM00856"/>
    </source>
</evidence>
<dbReference type="PROSITE" id="PS00800">
    <property type="entry name" value="PECTINESTERASE_1"/>
    <property type="match status" value="1"/>
</dbReference>
<dbReference type="GO" id="GO:0030599">
    <property type="term" value="F:pectinesterase activity"/>
    <property type="evidence" value="ECO:0007669"/>
    <property type="project" value="UniProtKB-UniRule"/>
</dbReference>
<organism evidence="16 17">
    <name type="scientific">Eucalyptus globulus</name>
    <name type="common">Tasmanian blue gum</name>
    <dbReference type="NCBI Taxonomy" id="34317"/>
    <lineage>
        <taxon>Eukaryota</taxon>
        <taxon>Viridiplantae</taxon>
        <taxon>Streptophyta</taxon>
        <taxon>Embryophyta</taxon>
        <taxon>Tracheophyta</taxon>
        <taxon>Spermatophyta</taxon>
        <taxon>Magnoliopsida</taxon>
        <taxon>eudicotyledons</taxon>
        <taxon>Gunneridae</taxon>
        <taxon>Pentapetalae</taxon>
        <taxon>rosids</taxon>
        <taxon>malvids</taxon>
        <taxon>Myrtales</taxon>
        <taxon>Myrtaceae</taxon>
        <taxon>Myrtoideae</taxon>
        <taxon>Eucalypteae</taxon>
        <taxon>Eucalyptus</taxon>
    </lineage>
</organism>
<dbReference type="SMART" id="SM00856">
    <property type="entry name" value="PMEI"/>
    <property type="match status" value="1"/>
</dbReference>
<evidence type="ECO:0000256" key="10">
    <source>
        <dbReference type="ARBA" id="ARBA00057335"/>
    </source>
</evidence>
<comment type="catalytic activity">
    <reaction evidence="9 12">
        <text>[(1-&gt;4)-alpha-D-galacturonosyl methyl ester](n) + n H2O = [(1-&gt;4)-alpha-D-galacturonosyl](n) + n methanol + n H(+)</text>
        <dbReference type="Rhea" id="RHEA:22380"/>
        <dbReference type="Rhea" id="RHEA-COMP:14570"/>
        <dbReference type="Rhea" id="RHEA-COMP:14573"/>
        <dbReference type="ChEBI" id="CHEBI:15377"/>
        <dbReference type="ChEBI" id="CHEBI:15378"/>
        <dbReference type="ChEBI" id="CHEBI:17790"/>
        <dbReference type="ChEBI" id="CHEBI:140522"/>
        <dbReference type="ChEBI" id="CHEBI:140523"/>
        <dbReference type="EC" id="3.1.1.11"/>
    </reaction>
</comment>
<dbReference type="InterPro" id="IPR018040">
    <property type="entry name" value="Pectinesterase_Tyr_AS"/>
</dbReference>
<accession>A0ABD3LDJ7</accession>
<feature type="active site" evidence="11">
    <location>
        <position position="414"/>
    </location>
</feature>
<dbReference type="InterPro" id="IPR000070">
    <property type="entry name" value="Pectinesterase_cat"/>
</dbReference>
<dbReference type="InterPro" id="IPR012334">
    <property type="entry name" value="Pectin_lyas_fold"/>
</dbReference>
<evidence type="ECO:0000313" key="17">
    <source>
        <dbReference type="Proteomes" id="UP001634007"/>
    </source>
</evidence>
<dbReference type="SUPFAM" id="SSF101148">
    <property type="entry name" value="Plant invertase/pectin methylesterase inhibitor"/>
    <property type="match status" value="1"/>
</dbReference>
<comment type="similarity">
    <text evidence="2">In the N-terminal section; belongs to the PMEI family.</text>
</comment>
<comment type="function">
    <text evidence="10 12">Acts in the modification of cell walls via demethylesterification of cell wall pectin.</text>
</comment>
<keyword evidence="5 12" id="KW-0378">Hydrolase</keyword>
<evidence type="ECO:0000256" key="6">
    <source>
        <dbReference type="ARBA" id="ARBA00023085"/>
    </source>
</evidence>
<keyword evidence="12" id="KW-0964">Secreted</keyword>
<feature type="domain" description="Pectinesterase inhibitor" evidence="15">
    <location>
        <begin position="60"/>
        <end position="212"/>
    </location>
</feature>
<keyword evidence="12" id="KW-0134">Cell wall</keyword>
<evidence type="ECO:0000256" key="13">
    <source>
        <dbReference type="SAM" id="MobiDB-lite"/>
    </source>
</evidence>
<dbReference type="PANTHER" id="PTHR31707">
    <property type="entry name" value="PECTINESTERASE"/>
    <property type="match status" value="1"/>
</dbReference>
<dbReference type="PROSITE" id="PS00503">
    <property type="entry name" value="PECTINESTERASE_2"/>
    <property type="match status" value="1"/>
</dbReference>
<dbReference type="EC" id="3.1.1.11" evidence="4 12"/>